<gene>
    <name evidence="1" type="ORF">ABMA28_016208</name>
</gene>
<reference evidence="1 2" key="1">
    <citation type="submission" date="2024-06" db="EMBL/GenBank/DDBJ databases">
        <title>A chromosome-level genome assembly of beet webworm, Loxostege sticticalis.</title>
        <authorList>
            <person name="Zhang Y."/>
        </authorList>
    </citation>
    <scope>NUCLEOTIDE SEQUENCE [LARGE SCALE GENOMIC DNA]</scope>
    <source>
        <strain evidence="1">AQ028</strain>
        <tissue evidence="1">Male pupae</tissue>
    </source>
</reference>
<comment type="caution">
    <text evidence="1">The sequence shown here is derived from an EMBL/GenBank/DDBJ whole genome shotgun (WGS) entry which is preliminary data.</text>
</comment>
<dbReference type="Proteomes" id="UP001549921">
    <property type="component" value="Unassembled WGS sequence"/>
</dbReference>
<evidence type="ECO:0000313" key="1">
    <source>
        <dbReference type="EMBL" id="KAL0839502.1"/>
    </source>
</evidence>
<organism evidence="1 2">
    <name type="scientific">Loxostege sticticalis</name>
    <name type="common">Beet webworm moth</name>
    <dbReference type="NCBI Taxonomy" id="481309"/>
    <lineage>
        <taxon>Eukaryota</taxon>
        <taxon>Metazoa</taxon>
        <taxon>Ecdysozoa</taxon>
        <taxon>Arthropoda</taxon>
        <taxon>Hexapoda</taxon>
        <taxon>Insecta</taxon>
        <taxon>Pterygota</taxon>
        <taxon>Neoptera</taxon>
        <taxon>Endopterygota</taxon>
        <taxon>Lepidoptera</taxon>
        <taxon>Glossata</taxon>
        <taxon>Ditrysia</taxon>
        <taxon>Pyraloidea</taxon>
        <taxon>Crambidae</taxon>
        <taxon>Pyraustinae</taxon>
        <taxon>Loxostege</taxon>
    </lineage>
</organism>
<name>A0ABD0T822_LOXSC</name>
<dbReference type="AlphaFoldDB" id="A0ABD0T822"/>
<accession>A0ABD0T822</accession>
<protein>
    <submittedName>
        <fullName evidence="1">Uncharacterized protein</fullName>
    </submittedName>
</protein>
<evidence type="ECO:0000313" key="2">
    <source>
        <dbReference type="Proteomes" id="UP001549921"/>
    </source>
</evidence>
<proteinExistence type="predicted"/>
<sequence>MEMRNSRLYKKKSPKTPRKIMVVTPSKYGMFEAIRTNKKYWKNVFDEIDATAAETIEESKRYAKALPKHIYDKVCSTLNIPAVQCDEDEAVALRGKLPRRSLKEPYVSTRKSLYIDREMDSDTDVEFEPSDDDEKPNIHQELLNKPEREQITWATRYLQPEREEEKSLIRKADDLTERIATEFCKYMKELGGNQQSQLFTPKAIKELFQIEFDTHVARGLAVVTKELPCVDEKIANVTGYPEKARYAVLEREITRDIQAENRPDKISAFGHSLSLKDRWRAPRNDTKKLWRSARHVPKDLVTLKTVWEGITNLRSVKEYCRWMIEHPEHRRAPYLSSLGMFDAAVLEARLTFETLNSPLASPTEVPAPIDHIRRRLSALADKE</sequence>
<dbReference type="EMBL" id="JBEDNZ010000008">
    <property type="protein sequence ID" value="KAL0839502.1"/>
    <property type="molecule type" value="Genomic_DNA"/>
</dbReference>